<organism evidence="14 15">
    <name type="scientific">Globicatella sulfidifaciens</name>
    <dbReference type="NCBI Taxonomy" id="136093"/>
    <lineage>
        <taxon>Bacteria</taxon>
        <taxon>Bacillati</taxon>
        <taxon>Bacillota</taxon>
        <taxon>Bacilli</taxon>
        <taxon>Lactobacillales</taxon>
        <taxon>Aerococcaceae</taxon>
        <taxon>Globicatella</taxon>
    </lineage>
</organism>
<feature type="transmembrane region" description="Helical" evidence="13">
    <location>
        <begin position="294"/>
        <end position="314"/>
    </location>
</feature>
<sequence length="421" mass="45871">MLVVGLVDTLMVSYAGEAAVSGVALVNQINAVFLSVFAALAAGGAVVISQYIGRQEKRNAVLSASQLIMLSLAISIGVAIIILAFDEPILRVLFGRVEADVMSACVIYLFITTLSLPAIAVYNACSSILRSMSDTKTTMRVSVIMNILNVVGNYLGIFVFHAGVAGVAIPSLVSRVIATTIMLYVCSKKDRVVFYQFSDIFKYDSAMIKRIVHIAVPNGVEQGLLNLSKVALSSIVAMFGTVQIAANGIGQSFWSVSALFSLSMGPAFITVIGQCIGGGDYQAANYYFKKLSRIAYVGCFIWNAVFTAMIPFILTFYSLSPETTRLVIILCLIHNFFNFLMHPSAFALSSGLRAAGDVKYAMYVSILATFVVRVVFSIILGIWLQWGVIGVTFAMCFDWIFRAVFIELRYRSGKWKNFNVI</sequence>
<evidence type="ECO:0000256" key="12">
    <source>
        <dbReference type="ARBA" id="ARBA00031636"/>
    </source>
</evidence>
<dbReference type="GO" id="GO:0005886">
    <property type="term" value="C:plasma membrane"/>
    <property type="evidence" value="ECO:0007669"/>
    <property type="project" value="UniProtKB-SubCell"/>
</dbReference>
<keyword evidence="11 13" id="KW-0472">Membrane</keyword>
<evidence type="ECO:0000256" key="13">
    <source>
        <dbReference type="SAM" id="Phobius"/>
    </source>
</evidence>
<keyword evidence="5" id="KW-0813">Transport</keyword>
<feature type="transmembrane region" description="Helical" evidence="13">
    <location>
        <begin position="252"/>
        <end position="273"/>
    </location>
</feature>
<feature type="transmembrane region" description="Helical" evidence="13">
    <location>
        <begin position="167"/>
        <end position="186"/>
    </location>
</feature>
<evidence type="ECO:0000256" key="2">
    <source>
        <dbReference type="ARBA" id="ARBA00004651"/>
    </source>
</evidence>
<keyword evidence="6" id="KW-0050">Antiport</keyword>
<keyword evidence="9 13" id="KW-1133">Transmembrane helix</keyword>
<feature type="transmembrane region" description="Helical" evidence="13">
    <location>
        <begin position="101"/>
        <end position="122"/>
    </location>
</feature>
<evidence type="ECO:0000256" key="5">
    <source>
        <dbReference type="ARBA" id="ARBA00022448"/>
    </source>
</evidence>
<evidence type="ECO:0000256" key="11">
    <source>
        <dbReference type="ARBA" id="ARBA00023136"/>
    </source>
</evidence>
<evidence type="ECO:0000313" key="15">
    <source>
        <dbReference type="Proteomes" id="UP000541058"/>
    </source>
</evidence>
<keyword evidence="7" id="KW-1003">Cell membrane</keyword>
<evidence type="ECO:0000256" key="8">
    <source>
        <dbReference type="ARBA" id="ARBA00022692"/>
    </source>
</evidence>
<dbReference type="GO" id="GO:0015297">
    <property type="term" value="F:antiporter activity"/>
    <property type="evidence" value="ECO:0007669"/>
    <property type="project" value="UniProtKB-KW"/>
</dbReference>
<evidence type="ECO:0000256" key="3">
    <source>
        <dbReference type="ARBA" id="ARBA00010199"/>
    </source>
</evidence>
<evidence type="ECO:0000256" key="1">
    <source>
        <dbReference type="ARBA" id="ARBA00003408"/>
    </source>
</evidence>
<feature type="transmembrane region" description="Helical" evidence="13">
    <location>
        <begin position="28"/>
        <end position="48"/>
    </location>
</feature>
<dbReference type="Pfam" id="PF01554">
    <property type="entry name" value="MatE"/>
    <property type="match status" value="2"/>
</dbReference>
<comment type="function">
    <text evidence="1">Multidrug efflux pump.</text>
</comment>
<feature type="transmembrane region" description="Helical" evidence="13">
    <location>
        <begin position="360"/>
        <end position="380"/>
    </location>
</feature>
<evidence type="ECO:0000256" key="7">
    <source>
        <dbReference type="ARBA" id="ARBA00022475"/>
    </source>
</evidence>
<dbReference type="InterPro" id="IPR048279">
    <property type="entry name" value="MdtK-like"/>
</dbReference>
<dbReference type="Proteomes" id="UP000541058">
    <property type="component" value="Unassembled WGS sequence"/>
</dbReference>
<feature type="transmembrane region" description="Helical" evidence="13">
    <location>
        <begin position="326"/>
        <end position="348"/>
    </location>
</feature>
<dbReference type="AlphaFoldDB" id="A0A7X8H0G5"/>
<proteinExistence type="inferred from homology"/>
<gene>
    <name evidence="14" type="ORF">GX355_06865</name>
</gene>
<dbReference type="NCBIfam" id="TIGR00797">
    <property type="entry name" value="matE"/>
    <property type="match status" value="1"/>
</dbReference>
<evidence type="ECO:0000313" key="14">
    <source>
        <dbReference type="EMBL" id="NLJ18567.1"/>
    </source>
</evidence>
<name>A0A7X8H0G5_9LACT</name>
<feature type="transmembrane region" description="Helical" evidence="13">
    <location>
        <begin position="386"/>
        <end position="405"/>
    </location>
</feature>
<keyword evidence="10" id="KW-0406">Ion transport</keyword>
<evidence type="ECO:0000256" key="10">
    <source>
        <dbReference type="ARBA" id="ARBA00023065"/>
    </source>
</evidence>
<dbReference type="GO" id="GO:0006811">
    <property type="term" value="P:monoatomic ion transport"/>
    <property type="evidence" value="ECO:0007669"/>
    <property type="project" value="UniProtKB-KW"/>
</dbReference>
<dbReference type="PANTHER" id="PTHR43298:SF2">
    <property type="entry name" value="FMN_FAD EXPORTER YEEO-RELATED"/>
    <property type="match status" value="1"/>
</dbReference>
<comment type="similarity">
    <text evidence="3">Belongs to the multi antimicrobial extrusion (MATE) (TC 2.A.66.1) family.</text>
</comment>
<dbReference type="InterPro" id="IPR002528">
    <property type="entry name" value="MATE_fam"/>
</dbReference>
<reference evidence="14 15" key="1">
    <citation type="journal article" date="2020" name="Biotechnol. Biofuels">
        <title>New insights from the biogas microbiome by comprehensive genome-resolved metagenomics of nearly 1600 species originating from multiple anaerobic digesters.</title>
        <authorList>
            <person name="Campanaro S."/>
            <person name="Treu L."/>
            <person name="Rodriguez-R L.M."/>
            <person name="Kovalovszki A."/>
            <person name="Ziels R.M."/>
            <person name="Maus I."/>
            <person name="Zhu X."/>
            <person name="Kougias P.G."/>
            <person name="Basile A."/>
            <person name="Luo G."/>
            <person name="Schluter A."/>
            <person name="Konstantinidis K.T."/>
            <person name="Angelidaki I."/>
        </authorList>
    </citation>
    <scope>NUCLEOTIDE SEQUENCE [LARGE SCALE GENOMIC DNA]</scope>
    <source>
        <strain evidence="14">AS23ysBPME_34</strain>
    </source>
</reference>
<evidence type="ECO:0000256" key="4">
    <source>
        <dbReference type="ARBA" id="ARBA00020268"/>
    </source>
</evidence>
<feature type="transmembrane region" description="Helical" evidence="13">
    <location>
        <begin position="230"/>
        <end position="246"/>
    </location>
</feature>
<feature type="transmembrane region" description="Helical" evidence="13">
    <location>
        <begin position="143"/>
        <end position="161"/>
    </location>
</feature>
<dbReference type="PIRSF" id="PIRSF006603">
    <property type="entry name" value="DinF"/>
    <property type="match status" value="1"/>
</dbReference>
<comment type="subcellular location">
    <subcellularLocation>
        <location evidence="2">Cell membrane</location>
        <topology evidence="2">Multi-pass membrane protein</topology>
    </subcellularLocation>
</comment>
<protein>
    <recommendedName>
        <fullName evidence="4">Probable multidrug resistance protein NorM</fullName>
    </recommendedName>
    <alternativeName>
        <fullName evidence="12">Multidrug-efflux transporter</fullName>
    </alternativeName>
</protein>
<feature type="transmembrane region" description="Helical" evidence="13">
    <location>
        <begin position="60"/>
        <end position="85"/>
    </location>
</feature>
<dbReference type="PANTHER" id="PTHR43298">
    <property type="entry name" value="MULTIDRUG RESISTANCE PROTEIN NORM-RELATED"/>
    <property type="match status" value="1"/>
</dbReference>
<comment type="caution">
    <text evidence="14">The sequence shown here is derived from an EMBL/GenBank/DDBJ whole genome shotgun (WGS) entry which is preliminary data.</text>
</comment>
<evidence type="ECO:0000256" key="9">
    <source>
        <dbReference type="ARBA" id="ARBA00022989"/>
    </source>
</evidence>
<evidence type="ECO:0000256" key="6">
    <source>
        <dbReference type="ARBA" id="ARBA00022449"/>
    </source>
</evidence>
<keyword evidence="8 13" id="KW-0812">Transmembrane</keyword>
<dbReference type="GO" id="GO:0042910">
    <property type="term" value="F:xenobiotic transmembrane transporter activity"/>
    <property type="evidence" value="ECO:0007669"/>
    <property type="project" value="InterPro"/>
</dbReference>
<dbReference type="InterPro" id="IPR050222">
    <property type="entry name" value="MATE_MdtK"/>
</dbReference>
<dbReference type="EMBL" id="JAAYSM010000215">
    <property type="protein sequence ID" value="NLJ18567.1"/>
    <property type="molecule type" value="Genomic_DNA"/>
</dbReference>
<accession>A0A7X8H0G5</accession>